<dbReference type="GO" id="GO:0032266">
    <property type="term" value="F:phosphatidylinositol-3-phosphate binding"/>
    <property type="evidence" value="ECO:0007669"/>
    <property type="project" value="TreeGrafter"/>
</dbReference>
<feature type="domain" description="FYVE-type" evidence="6">
    <location>
        <begin position="1"/>
        <end position="56"/>
    </location>
</feature>
<dbReference type="GO" id="GO:0005813">
    <property type="term" value="C:centrosome"/>
    <property type="evidence" value="ECO:0007669"/>
    <property type="project" value="TreeGrafter"/>
</dbReference>
<feature type="region of interest" description="Disordered" evidence="5">
    <location>
        <begin position="240"/>
        <end position="273"/>
    </location>
</feature>
<name>A0A9P0FEL3_BRAAE</name>
<protein>
    <recommendedName>
        <fullName evidence="6">FYVE-type domain-containing protein</fullName>
    </recommendedName>
</protein>
<dbReference type="Pfam" id="PF22586">
    <property type="entry name" value="ANCHR-like_BBOX"/>
    <property type="match status" value="1"/>
</dbReference>
<dbReference type="GO" id="GO:0032154">
    <property type="term" value="C:cleavage furrow"/>
    <property type="evidence" value="ECO:0007669"/>
    <property type="project" value="TreeGrafter"/>
</dbReference>
<dbReference type="EMBL" id="OV121133">
    <property type="protein sequence ID" value="CAH0550774.1"/>
    <property type="molecule type" value="Genomic_DNA"/>
</dbReference>
<keyword evidence="8" id="KW-1185">Reference proteome</keyword>
<dbReference type="PROSITE" id="PS50178">
    <property type="entry name" value="ZF_FYVE"/>
    <property type="match status" value="1"/>
</dbReference>
<evidence type="ECO:0000313" key="8">
    <source>
        <dbReference type="Proteomes" id="UP001154078"/>
    </source>
</evidence>
<dbReference type="GO" id="GO:0009838">
    <property type="term" value="P:abscission"/>
    <property type="evidence" value="ECO:0007669"/>
    <property type="project" value="TreeGrafter"/>
</dbReference>
<dbReference type="Pfam" id="PF01363">
    <property type="entry name" value="FYVE"/>
    <property type="match status" value="1"/>
</dbReference>
<evidence type="ECO:0000313" key="7">
    <source>
        <dbReference type="EMBL" id="CAH0550774.1"/>
    </source>
</evidence>
<evidence type="ECO:0000256" key="3">
    <source>
        <dbReference type="ARBA" id="ARBA00022833"/>
    </source>
</evidence>
<dbReference type="CDD" id="cd19817">
    <property type="entry name" value="Bbox1_ANCHR-like"/>
    <property type="match status" value="1"/>
</dbReference>
<dbReference type="InterPro" id="IPR000306">
    <property type="entry name" value="Znf_FYVE"/>
</dbReference>
<feature type="region of interest" description="Disordered" evidence="5">
    <location>
        <begin position="143"/>
        <end position="165"/>
    </location>
</feature>
<gene>
    <name evidence="7" type="ORF">MELIAE_LOCUS3515</name>
</gene>
<dbReference type="PANTHER" id="PTHR46603">
    <property type="entry name" value="ABSCISSION/NOCUT CHECKPOINT REGULATOR"/>
    <property type="match status" value="1"/>
</dbReference>
<dbReference type="InterPro" id="IPR017455">
    <property type="entry name" value="Znf_FYVE-rel"/>
</dbReference>
<organism evidence="7 8">
    <name type="scientific">Brassicogethes aeneus</name>
    <name type="common">Rape pollen beetle</name>
    <name type="synonym">Meligethes aeneus</name>
    <dbReference type="NCBI Taxonomy" id="1431903"/>
    <lineage>
        <taxon>Eukaryota</taxon>
        <taxon>Metazoa</taxon>
        <taxon>Ecdysozoa</taxon>
        <taxon>Arthropoda</taxon>
        <taxon>Hexapoda</taxon>
        <taxon>Insecta</taxon>
        <taxon>Pterygota</taxon>
        <taxon>Neoptera</taxon>
        <taxon>Endopterygota</taxon>
        <taxon>Coleoptera</taxon>
        <taxon>Polyphaga</taxon>
        <taxon>Cucujiformia</taxon>
        <taxon>Nitidulidae</taxon>
        <taxon>Meligethinae</taxon>
        <taxon>Brassicogethes</taxon>
    </lineage>
</organism>
<accession>A0A9P0FEL3</accession>
<keyword evidence="2 4" id="KW-0863">Zinc-finger</keyword>
<evidence type="ECO:0000256" key="2">
    <source>
        <dbReference type="ARBA" id="ARBA00022771"/>
    </source>
</evidence>
<evidence type="ECO:0000256" key="1">
    <source>
        <dbReference type="ARBA" id="ARBA00022723"/>
    </source>
</evidence>
<dbReference type="SMART" id="SM00064">
    <property type="entry name" value="FYVE"/>
    <property type="match status" value="1"/>
</dbReference>
<evidence type="ECO:0000256" key="5">
    <source>
        <dbReference type="SAM" id="MobiDB-lite"/>
    </source>
</evidence>
<dbReference type="InterPro" id="IPR011011">
    <property type="entry name" value="Znf_FYVE_PHD"/>
</dbReference>
<dbReference type="Proteomes" id="UP001154078">
    <property type="component" value="Chromosome 2"/>
</dbReference>
<evidence type="ECO:0000259" key="6">
    <source>
        <dbReference type="PROSITE" id="PS50178"/>
    </source>
</evidence>
<dbReference type="OrthoDB" id="5407799at2759"/>
<dbReference type="GO" id="GO:0030496">
    <property type="term" value="C:midbody"/>
    <property type="evidence" value="ECO:0007669"/>
    <property type="project" value="TreeGrafter"/>
</dbReference>
<dbReference type="FunFam" id="3.30.40.10:FF:000879">
    <property type="entry name" value="abscission/NoCut checkpoint regulator"/>
    <property type="match status" value="1"/>
</dbReference>
<keyword evidence="3" id="KW-0862">Zinc</keyword>
<proteinExistence type="predicted"/>
<evidence type="ECO:0000256" key="4">
    <source>
        <dbReference type="PROSITE-ProRule" id="PRU00091"/>
    </source>
</evidence>
<dbReference type="AlphaFoldDB" id="A0A9P0FEL3"/>
<dbReference type="InterPro" id="IPR044553">
    <property type="entry name" value="Bbox1_ANCHR"/>
</dbReference>
<reference evidence="7" key="1">
    <citation type="submission" date="2021-12" db="EMBL/GenBank/DDBJ databases">
        <authorList>
            <person name="King R."/>
        </authorList>
    </citation>
    <scope>NUCLEOTIDE SEQUENCE</scope>
</reference>
<dbReference type="PANTHER" id="PTHR46603:SF1">
    <property type="entry name" value="ABSCISSION_NOCUT CHECKPOINT REGULATOR"/>
    <property type="match status" value="1"/>
</dbReference>
<dbReference type="InterPro" id="IPR013083">
    <property type="entry name" value="Znf_RING/FYVE/PHD"/>
</dbReference>
<dbReference type="SUPFAM" id="SSF57903">
    <property type="entry name" value="FYVE/PHD zinc finger"/>
    <property type="match status" value="1"/>
</dbReference>
<dbReference type="SUPFAM" id="SSF57845">
    <property type="entry name" value="B-box zinc-binding domain"/>
    <property type="match status" value="1"/>
</dbReference>
<dbReference type="GO" id="GO:0008270">
    <property type="term" value="F:zinc ion binding"/>
    <property type="evidence" value="ECO:0007669"/>
    <property type="project" value="UniProtKB-KW"/>
</dbReference>
<keyword evidence="1" id="KW-0479">Metal-binding</keyword>
<dbReference type="Gene3D" id="3.30.40.10">
    <property type="entry name" value="Zinc/RING finger domain, C3HC4 (zinc finger)"/>
    <property type="match status" value="1"/>
</dbReference>
<dbReference type="GO" id="GO:0044878">
    <property type="term" value="P:mitotic cytokinesis checkpoint signaling"/>
    <property type="evidence" value="ECO:0007669"/>
    <property type="project" value="TreeGrafter"/>
</dbReference>
<sequence>MSCNHCSTKFNFFHKEMGCSHCGLSFCNKCLKQKCKIPSKGNGEYNVCRICFNKLTTGNSANQSTSQPPPDTFLKRLENLENPSAPPITIYKQNHDQRGQNLRAGLSQVDQKLVERLEKLKEDKGPPPPSEIEIRKRLANLRGENDYVEGPSRQPLFTNDTRSEQQRVDSLLDQFVNEREIELAYNPQEEIEARLATLREKGVRPNEGPYIANLHDSGSSEEELDKITKKIMDEVALEQRCSLPTENKTKPQPIRSKAASNSSTEDDESGGRSASAELPWCVLCNNDARYRCYDCSGDLYCNECHKEVHKNWGDSDHKVVPYKNK</sequence>